<dbReference type="InterPro" id="IPR001631">
    <property type="entry name" value="TopoI"/>
</dbReference>
<dbReference type="InterPro" id="IPR049331">
    <property type="entry name" value="Top1B_N_bact"/>
</dbReference>
<evidence type="ECO:0000259" key="7">
    <source>
        <dbReference type="Pfam" id="PF01028"/>
    </source>
</evidence>
<comment type="similarity">
    <text evidence="2">Belongs to the type IB topoisomerase family.</text>
</comment>
<dbReference type="InterPro" id="IPR014711">
    <property type="entry name" value="TopoI_cat_a-hlx-sub_euk"/>
</dbReference>
<dbReference type="RefSeq" id="WP_043675250.1">
    <property type="nucleotide sequence ID" value="NZ_BDCI01000001.1"/>
</dbReference>
<evidence type="ECO:0000256" key="6">
    <source>
        <dbReference type="ARBA" id="ARBA00023235"/>
    </source>
</evidence>
<keyword evidence="5" id="KW-0238">DNA-binding</keyword>
<evidence type="ECO:0000313" key="10">
    <source>
        <dbReference type="Proteomes" id="UP000031364"/>
    </source>
</evidence>
<dbReference type="PROSITE" id="PS52038">
    <property type="entry name" value="TOPO_IB_2"/>
    <property type="match status" value="1"/>
</dbReference>
<evidence type="ECO:0000256" key="5">
    <source>
        <dbReference type="ARBA" id="ARBA00023125"/>
    </source>
</evidence>
<dbReference type="Gene3D" id="3.90.15.10">
    <property type="entry name" value="Topoisomerase I, Chain A, domain 3"/>
    <property type="match status" value="1"/>
</dbReference>
<dbReference type="PRINTS" id="PR00416">
    <property type="entry name" value="EUTPISMRASEI"/>
</dbReference>
<feature type="domain" description="DNA topoisomerase I catalytic core eukaryotic-type" evidence="7">
    <location>
        <begin position="81"/>
        <end position="287"/>
    </location>
</feature>
<feature type="domain" description="DNA topoisomerase IB N-terminal" evidence="8">
    <location>
        <begin position="21"/>
        <end position="69"/>
    </location>
</feature>
<evidence type="ECO:0000256" key="1">
    <source>
        <dbReference type="ARBA" id="ARBA00000213"/>
    </source>
</evidence>
<dbReference type="EC" id="5.6.2.1" evidence="3"/>
<dbReference type="EMBL" id="JNFP01000032">
    <property type="protein sequence ID" value="KIA62399.1"/>
    <property type="molecule type" value="Genomic_DNA"/>
</dbReference>
<gene>
    <name evidence="9" type="ORF">FG87_25175</name>
</gene>
<comment type="caution">
    <text evidence="9">The sequence shown here is derived from an EMBL/GenBank/DDBJ whole genome shotgun (WGS) entry which is preliminary data.</text>
</comment>
<name>A0ABR4ZB86_9NOCA</name>
<sequence length="336" mass="37724">MRLRRSTPYGPGMRRVARGRGFSYVSTEGARVVDEAALERIRGLVIPPAWRKVWICAHDNGHIQAVGVDAAGRRQYLYHEQWRKERDEEKFDRVLDLAAGLPELRRRIHAELTEPGLGLRRVAALAVTLVDQGVFRVGGEEYAQEHGTRGVATLLRAQVRLSGAEMSFDYPAKGGIQRRVRIRDADSARVVRSLRRCRHDSPRLLVYRKGSRYCELHADDINDLFREWSESDCSVKDLRTWHGTVLAAAGFGAVERPDSQRRRKAVERTVIADVAAALGNTPAVARASYVDPRVLTAFERGATISAALRRAARGGSDEQRQNTVERAVIRLLRTTN</sequence>
<dbReference type="Proteomes" id="UP000031364">
    <property type="component" value="Unassembled WGS sequence"/>
</dbReference>
<dbReference type="Pfam" id="PF01028">
    <property type="entry name" value="Topoisom_I"/>
    <property type="match status" value="1"/>
</dbReference>
<evidence type="ECO:0000256" key="2">
    <source>
        <dbReference type="ARBA" id="ARBA00006645"/>
    </source>
</evidence>
<proteinExistence type="inferred from homology"/>
<evidence type="ECO:0000259" key="8">
    <source>
        <dbReference type="Pfam" id="PF21338"/>
    </source>
</evidence>
<reference evidence="9 10" key="1">
    <citation type="journal article" date="2014" name="Int. J. Syst. Evol. Microbiol.">
        <title>Nocardia vulneris sp. nov., isolated from wounds of human patients in North America.</title>
        <authorList>
            <person name="Lasker B.A."/>
            <person name="Bell M."/>
            <person name="Klenk H.P."/>
            <person name="Sproer C."/>
            <person name="Schumann C."/>
            <person name="Schumann P."/>
            <person name="Brown J.M."/>
        </authorList>
    </citation>
    <scope>NUCLEOTIDE SEQUENCE [LARGE SCALE GENOMIC DNA]</scope>
    <source>
        <strain evidence="9 10">W9851</strain>
    </source>
</reference>
<keyword evidence="4" id="KW-0799">Topoisomerase</keyword>
<dbReference type="Gene3D" id="3.30.66.10">
    <property type="entry name" value="DNA topoisomerase I domain"/>
    <property type="match status" value="1"/>
</dbReference>
<evidence type="ECO:0000313" key="9">
    <source>
        <dbReference type="EMBL" id="KIA62399.1"/>
    </source>
</evidence>
<dbReference type="InterPro" id="IPR013500">
    <property type="entry name" value="TopoI_cat_euk"/>
</dbReference>
<organism evidence="9 10">
    <name type="scientific">Nocardia vulneris</name>
    <dbReference type="NCBI Taxonomy" id="1141657"/>
    <lineage>
        <taxon>Bacteria</taxon>
        <taxon>Bacillati</taxon>
        <taxon>Actinomycetota</taxon>
        <taxon>Actinomycetes</taxon>
        <taxon>Mycobacteriales</taxon>
        <taxon>Nocardiaceae</taxon>
        <taxon>Nocardia</taxon>
    </lineage>
</organism>
<accession>A0ABR4ZB86</accession>
<keyword evidence="6" id="KW-0413">Isomerase</keyword>
<protein>
    <recommendedName>
        <fullName evidence="3">DNA topoisomerase</fullName>
        <ecNumber evidence="3">5.6.2.1</ecNumber>
    </recommendedName>
</protein>
<dbReference type="Gene3D" id="1.10.132.120">
    <property type="match status" value="1"/>
</dbReference>
<comment type="catalytic activity">
    <reaction evidence="1">
        <text>ATP-independent breakage of single-stranded DNA, followed by passage and rejoining.</text>
        <dbReference type="EC" id="5.6.2.1"/>
    </reaction>
</comment>
<keyword evidence="10" id="KW-1185">Reference proteome</keyword>
<evidence type="ECO:0000256" key="3">
    <source>
        <dbReference type="ARBA" id="ARBA00012891"/>
    </source>
</evidence>
<dbReference type="InterPro" id="IPR035447">
    <property type="entry name" value="DNA_topo_I_N_sf"/>
</dbReference>
<dbReference type="InterPro" id="IPR011010">
    <property type="entry name" value="DNA_brk_join_enz"/>
</dbReference>
<dbReference type="SUPFAM" id="SSF55869">
    <property type="entry name" value="DNA topoisomerase I domain"/>
    <property type="match status" value="1"/>
</dbReference>
<evidence type="ECO:0000256" key="4">
    <source>
        <dbReference type="ARBA" id="ARBA00023029"/>
    </source>
</evidence>
<dbReference type="SUPFAM" id="SSF56349">
    <property type="entry name" value="DNA breaking-rejoining enzymes"/>
    <property type="match status" value="1"/>
</dbReference>
<dbReference type="Pfam" id="PF21338">
    <property type="entry name" value="Top1B_N_bact"/>
    <property type="match status" value="1"/>
</dbReference>